<gene>
    <name evidence="1" type="ORF">S03H2_71044</name>
</gene>
<proteinExistence type="predicted"/>
<accession>X1KZE8</accession>
<name>X1KZE8_9ZZZZ</name>
<protein>
    <submittedName>
        <fullName evidence="1">Uncharacterized protein</fullName>
    </submittedName>
</protein>
<feature type="non-terminal residue" evidence="1">
    <location>
        <position position="1"/>
    </location>
</feature>
<sequence>ATYYYTPWKTLTPEQKRKRIEYGKKYAREQREMARAYREEHGIGKD</sequence>
<evidence type="ECO:0000313" key="1">
    <source>
        <dbReference type="EMBL" id="GAH99000.1"/>
    </source>
</evidence>
<reference evidence="1" key="1">
    <citation type="journal article" date="2014" name="Front. Microbiol.">
        <title>High frequency of phylogenetically diverse reductive dehalogenase-homologous genes in deep subseafloor sedimentary metagenomes.</title>
        <authorList>
            <person name="Kawai M."/>
            <person name="Futagami T."/>
            <person name="Toyoda A."/>
            <person name="Takaki Y."/>
            <person name="Nishi S."/>
            <person name="Hori S."/>
            <person name="Arai W."/>
            <person name="Tsubouchi T."/>
            <person name="Morono Y."/>
            <person name="Uchiyama I."/>
            <person name="Ito T."/>
            <person name="Fujiyama A."/>
            <person name="Inagaki F."/>
            <person name="Takami H."/>
        </authorList>
    </citation>
    <scope>NUCLEOTIDE SEQUENCE</scope>
    <source>
        <strain evidence="1">Expedition CK06-06</strain>
    </source>
</reference>
<dbReference type="AlphaFoldDB" id="X1KZE8"/>
<organism evidence="1">
    <name type="scientific">marine sediment metagenome</name>
    <dbReference type="NCBI Taxonomy" id="412755"/>
    <lineage>
        <taxon>unclassified sequences</taxon>
        <taxon>metagenomes</taxon>
        <taxon>ecological metagenomes</taxon>
    </lineage>
</organism>
<comment type="caution">
    <text evidence="1">The sequence shown here is derived from an EMBL/GenBank/DDBJ whole genome shotgun (WGS) entry which is preliminary data.</text>
</comment>
<dbReference type="EMBL" id="BARU01047400">
    <property type="protein sequence ID" value="GAH99000.1"/>
    <property type="molecule type" value="Genomic_DNA"/>
</dbReference>